<feature type="DNA-binding region" description="OmpR/PhoB-type" evidence="7">
    <location>
        <begin position="129"/>
        <end position="227"/>
    </location>
</feature>
<evidence type="ECO:0000313" key="10">
    <source>
        <dbReference type="EMBL" id="OWY28508.1"/>
    </source>
</evidence>
<dbReference type="SMART" id="SM00448">
    <property type="entry name" value="REC"/>
    <property type="match status" value="1"/>
</dbReference>
<dbReference type="AlphaFoldDB" id="A0A246WR22"/>
<dbReference type="Gene3D" id="1.10.10.10">
    <property type="entry name" value="Winged helix-like DNA-binding domain superfamily/Winged helix DNA-binding domain"/>
    <property type="match status" value="1"/>
</dbReference>
<dbReference type="PANTHER" id="PTHR48111:SF76">
    <property type="entry name" value="TWO-COMPONENT RESPONSE REGULATOR"/>
    <property type="match status" value="1"/>
</dbReference>
<dbReference type="GO" id="GO:0006355">
    <property type="term" value="P:regulation of DNA-templated transcription"/>
    <property type="evidence" value="ECO:0007669"/>
    <property type="project" value="InterPro"/>
</dbReference>
<dbReference type="CDD" id="cd00383">
    <property type="entry name" value="trans_reg_C"/>
    <property type="match status" value="1"/>
</dbReference>
<evidence type="ECO:0000256" key="7">
    <source>
        <dbReference type="PROSITE-ProRule" id="PRU01091"/>
    </source>
</evidence>
<dbReference type="GO" id="GO:0000156">
    <property type="term" value="F:phosphorelay response regulator activity"/>
    <property type="evidence" value="ECO:0007669"/>
    <property type="project" value="TreeGrafter"/>
</dbReference>
<feature type="modified residue" description="4-aspartylphosphate" evidence="6">
    <location>
        <position position="54"/>
    </location>
</feature>
<dbReference type="Pfam" id="PF00072">
    <property type="entry name" value="Response_reg"/>
    <property type="match status" value="1"/>
</dbReference>
<dbReference type="InterPro" id="IPR011006">
    <property type="entry name" value="CheY-like_superfamily"/>
</dbReference>
<dbReference type="SMART" id="SM00862">
    <property type="entry name" value="Trans_reg_C"/>
    <property type="match status" value="1"/>
</dbReference>
<keyword evidence="4 7" id="KW-0238">DNA-binding</keyword>
<comment type="caution">
    <text evidence="10">The sequence shown here is derived from an EMBL/GenBank/DDBJ whole genome shotgun (WGS) entry which is preliminary data.</text>
</comment>
<evidence type="ECO:0000256" key="3">
    <source>
        <dbReference type="ARBA" id="ARBA00023015"/>
    </source>
</evidence>
<dbReference type="Pfam" id="PF00486">
    <property type="entry name" value="Trans_reg_C"/>
    <property type="match status" value="1"/>
</dbReference>
<evidence type="ECO:0000259" key="9">
    <source>
        <dbReference type="PROSITE" id="PS51755"/>
    </source>
</evidence>
<keyword evidence="2" id="KW-0902">Two-component regulatory system</keyword>
<evidence type="ECO:0000256" key="6">
    <source>
        <dbReference type="PROSITE-ProRule" id="PRU00169"/>
    </source>
</evidence>
<dbReference type="PROSITE" id="PS50110">
    <property type="entry name" value="RESPONSE_REGULATORY"/>
    <property type="match status" value="1"/>
</dbReference>
<dbReference type="FunFam" id="1.10.10.10:FF:000005">
    <property type="entry name" value="Two-component system response regulator"/>
    <property type="match status" value="1"/>
</dbReference>
<dbReference type="InterPro" id="IPR001867">
    <property type="entry name" value="OmpR/PhoB-type_DNA-bd"/>
</dbReference>
<gene>
    <name evidence="10" type="ORF">CEJ42_14850</name>
</gene>
<evidence type="ECO:0000259" key="8">
    <source>
        <dbReference type="PROSITE" id="PS50110"/>
    </source>
</evidence>
<keyword evidence="1 6" id="KW-0597">Phosphoprotein</keyword>
<evidence type="ECO:0000256" key="4">
    <source>
        <dbReference type="ARBA" id="ARBA00023125"/>
    </source>
</evidence>
<dbReference type="Gene3D" id="3.40.50.2300">
    <property type="match status" value="1"/>
</dbReference>
<protein>
    <submittedName>
        <fullName evidence="10">DNA-binding response regulator</fullName>
    </submittedName>
</protein>
<sequence length="228" mass="25891">MTATKLLIVEDNERVALFLKKGLSESGYEVHHADNGRDGMLLAASTPYEAIIMDRMLPGGIDGLSIIEALRKTGNNVPILILSAMAEVDDRIKGLQSGGDDYLIKPFSFGELLARVEAIIRRSRELTERTYLVVGNLHMDIMKHKVYRDGKAILLQPREFHLLEYLMRHANKVVTRTMLLENVWDYDFDPQTNVVDVHISKLRQKLDIDSLPPMLKTIRNAGYMLTDE</sequence>
<evidence type="ECO:0000256" key="2">
    <source>
        <dbReference type="ARBA" id="ARBA00023012"/>
    </source>
</evidence>
<feature type="domain" description="OmpR/PhoB-type" evidence="9">
    <location>
        <begin position="129"/>
        <end position="227"/>
    </location>
</feature>
<organism evidence="10 11">
    <name type="scientific">Herbaspirillum robiniae</name>
    <dbReference type="NCBI Taxonomy" id="2014887"/>
    <lineage>
        <taxon>Bacteria</taxon>
        <taxon>Pseudomonadati</taxon>
        <taxon>Pseudomonadota</taxon>
        <taxon>Betaproteobacteria</taxon>
        <taxon>Burkholderiales</taxon>
        <taxon>Oxalobacteraceae</taxon>
        <taxon>Herbaspirillum</taxon>
    </lineage>
</organism>
<dbReference type="InterPro" id="IPR001789">
    <property type="entry name" value="Sig_transdc_resp-reg_receiver"/>
</dbReference>
<dbReference type="EMBL" id="NJGU01000007">
    <property type="protein sequence ID" value="OWY28508.1"/>
    <property type="molecule type" value="Genomic_DNA"/>
</dbReference>
<keyword evidence="3" id="KW-0805">Transcription regulation</keyword>
<dbReference type="InterPro" id="IPR036388">
    <property type="entry name" value="WH-like_DNA-bd_sf"/>
</dbReference>
<name>A0A246WR22_9BURK</name>
<dbReference type="PROSITE" id="PS51755">
    <property type="entry name" value="OMPR_PHOB"/>
    <property type="match status" value="1"/>
</dbReference>
<dbReference type="GO" id="GO:0005829">
    <property type="term" value="C:cytosol"/>
    <property type="evidence" value="ECO:0007669"/>
    <property type="project" value="TreeGrafter"/>
</dbReference>
<feature type="domain" description="Response regulatory" evidence="8">
    <location>
        <begin position="5"/>
        <end position="120"/>
    </location>
</feature>
<proteinExistence type="predicted"/>
<evidence type="ECO:0000256" key="1">
    <source>
        <dbReference type="ARBA" id="ARBA00022553"/>
    </source>
</evidence>
<dbReference type="Proteomes" id="UP000197596">
    <property type="component" value="Unassembled WGS sequence"/>
</dbReference>
<evidence type="ECO:0000256" key="5">
    <source>
        <dbReference type="ARBA" id="ARBA00023163"/>
    </source>
</evidence>
<reference evidence="10 11" key="1">
    <citation type="submission" date="2017-06" db="EMBL/GenBank/DDBJ databases">
        <title>Herbaspirillum phytohormonus sp. nov., isolated from the root nodule of Robinia pseudoacacia in lead-zinc mine.</title>
        <authorList>
            <person name="Fan M."/>
            <person name="Lin Y."/>
        </authorList>
    </citation>
    <scope>NUCLEOTIDE SEQUENCE [LARGE SCALE GENOMIC DNA]</scope>
    <source>
        <strain evidence="10 11">HZ10</strain>
    </source>
</reference>
<dbReference type="SUPFAM" id="SSF52172">
    <property type="entry name" value="CheY-like"/>
    <property type="match status" value="1"/>
</dbReference>
<dbReference type="GO" id="GO:0032993">
    <property type="term" value="C:protein-DNA complex"/>
    <property type="evidence" value="ECO:0007669"/>
    <property type="project" value="TreeGrafter"/>
</dbReference>
<evidence type="ECO:0000313" key="11">
    <source>
        <dbReference type="Proteomes" id="UP000197596"/>
    </source>
</evidence>
<dbReference type="CDD" id="cd17624">
    <property type="entry name" value="REC_OmpR_PmrA-like"/>
    <property type="match status" value="1"/>
</dbReference>
<dbReference type="PANTHER" id="PTHR48111">
    <property type="entry name" value="REGULATOR OF RPOS"/>
    <property type="match status" value="1"/>
</dbReference>
<accession>A0A246WR22</accession>
<keyword evidence="5" id="KW-0804">Transcription</keyword>
<dbReference type="Gene3D" id="6.10.250.690">
    <property type="match status" value="1"/>
</dbReference>
<dbReference type="RefSeq" id="WP_088751596.1">
    <property type="nucleotide sequence ID" value="NZ_NJGU01000007.1"/>
</dbReference>
<dbReference type="InterPro" id="IPR039420">
    <property type="entry name" value="WalR-like"/>
</dbReference>
<dbReference type="GO" id="GO:0000976">
    <property type="term" value="F:transcription cis-regulatory region binding"/>
    <property type="evidence" value="ECO:0007669"/>
    <property type="project" value="TreeGrafter"/>
</dbReference>